<dbReference type="InterPro" id="IPR057727">
    <property type="entry name" value="WCX_dom"/>
</dbReference>
<dbReference type="AlphaFoldDB" id="A0A2S7IH91"/>
<protein>
    <submittedName>
        <fullName evidence="3">Uncharacterized protein</fullName>
    </submittedName>
</protein>
<dbReference type="PROSITE" id="PS52050">
    <property type="entry name" value="WYL"/>
    <property type="match status" value="1"/>
</dbReference>
<gene>
    <name evidence="3" type="ORF">C5O19_21015</name>
</gene>
<feature type="domain" description="WCX" evidence="2">
    <location>
        <begin position="252"/>
        <end position="329"/>
    </location>
</feature>
<organism evidence="3 4">
    <name type="scientific">Siphonobacter curvatus</name>
    <dbReference type="NCBI Taxonomy" id="2094562"/>
    <lineage>
        <taxon>Bacteria</taxon>
        <taxon>Pseudomonadati</taxon>
        <taxon>Bacteroidota</taxon>
        <taxon>Cytophagia</taxon>
        <taxon>Cytophagales</taxon>
        <taxon>Cytophagaceae</taxon>
        <taxon>Siphonobacter</taxon>
    </lineage>
</organism>
<evidence type="ECO:0000313" key="3">
    <source>
        <dbReference type="EMBL" id="PQA55028.1"/>
    </source>
</evidence>
<dbReference type="OrthoDB" id="43316at2"/>
<dbReference type="EMBL" id="PTRA01000005">
    <property type="protein sequence ID" value="PQA55028.1"/>
    <property type="molecule type" value="Genomic_DNA"/>
</dbReference>
<dbReference type="PANTHER" id="PTHR34580:SF9">
    <property type="entry name" value="SLL5097 PROTEIN"/>
    <property type="match status" value="1"/>
</dbReference>
<proteinExistence type="predicted"/>
<reference evidence="4" key="1">
    <citation type="submission" date="2018-02" db="EMBL/GenBank/DDBJ databases">
        <title>Genome sequencing of Solimonas sp. HR-BB.</title>
        <authorList>
            <person name="Lee Y."/>
            <person name="Jeon C.O."/>
        </authorList>
    </citation>
    <scope>NUCLEOTIDE SEQUENCE [LARGE SCALE GENOMIC DNA]</scope>
    <source>
        <strain evidence="4">HR-U</strain>
    </source>
</reference>
<accession>A0A2S7IH91</accession>
<keyword evidence="4" id="KW-1185">Reference proteome</keyword>
<dbReference type="Gene3D" id="1.10.10.10">
    <property type="entry name" value="Winged helix-like DNA-binding domain superfamily/Winged helix DNA-binding domain"/>
    <property type="match status" value="1"/>
</dbReference>
<evidence type="ECO:0000259" key="2">
    <source>
        <dbReference type="Pfam" id="PF25583"/>
    </source>
</evidence>
<dbReference type="Pfam" id="PF13280">
    <property type="entry name" value="WYL"/>
    <property type="match status" value="1"/>
</dbReference>
<name>A0A2S7IH91_9BACT</name>
<dbReference type="InterPro" id="IPR026881">
    <property type="entry name" value="WYL_dom"/>
</dbReference>
<comment type="caution">
    <text evidence="3">The sequence shown here is derived from an EMBL/GenBank/DDBJ whole genome shotgun (WGS) entry which is preliminary data.</text>
</comment>
<feature type="domain" description="WYL" evidence="1">
    <location>
        <begin position="153"/>
        <end position="216"/>
    </location>
</feature>
<evidence type="ECO:0000259" key="1">
    <source>
        <dbReference type="Pfam" id="PF13280"/>
    </source>
</evidence>
<evidence type="ECO:0000313" key="4">
    <source>
        <dbReference type="Proteomes" id="UP000239590"/>
    </source>
</evidence>
<sequence>MHDAGFFHFYFMPFSQSQRFQAINEQLRRGAAVRTADLMKHCSVAERTLKEDIARMRERYAAPIQYDRRRGGYCYTQSFDLKTVEIELTDQDVAALKNAVATLNQFRDLAVFSDFRGTVEKIEQAVRFRFSQPTQSQAHIIFEAVPSGRGHALLDVVLAACLQKQVIEFQYQKYGESESRLRTVFPHLLKEHRNRWYIIGYELDPPQLRVFGLDRVVTGTLKRSELSFDSPRFDAEAYFRPALGVAVYDHPAEEVVLSFSHREGLRFRAQPFYPFREEDILLDTPEEFRVRLSIIINQELVFELARLGDSVRVLSPPALIDSLRQFHRRAGQQYEALPPDKPS</sequence>
<dbReference type="InterPro" id="IPR051534">
    <property type="entry name" value="CBASS_pafABC_assoc_protein"/>
</dbReference>
<dbReference type="InterPro" id="IPR036388">
    <property type="entry name" value="WH-like_DNA-bd_sf"/>
</dbReference>
<dbReference type="PANTHER" id="PTHR34580">
    <property type="match status" value="1"/>
</dbReference>
<dbReference type="Proteomes" id="UP000239590">
    <property type="component" value="Unassembled WGS sequence"/>
</dbReference>
<dbReference type="Pfam" id="PF25583">
    <property type="entry name" value="WCX"/>
    <property type="match status" value="1"/>
</dbReference>